<evidence type="ECO:0000256" key="1">
    <source>
        <dbReference type="ARBA" id="ARBA00022676"/>
    </source>
</evidence>
<dbReference type="Gene3D" id="3.90.550.10">
    <property type="entry name" value="Spore Coat Polysaccharide Biosynthesis Protein SpsA, Chain A"/>
    <property type="match status" value="1"/>
</dbReference>
<dbReference type="OrthoDB" id="6307329at2"/>
<proteinExistence type="predicted"/>
<sequence>MKVSIVIPVYNKAEFISNCLDNLLQQDFDDFEVITVDDGSTDDSGRICDDKAAQYARIKVIHTENGGVTAARRKGVEQATGDYIMFVDADDGLLPGAIKTLYDAITESDADEVIATFTTHLGVLSPVVYEGFVNPDELIRYIITNKNRFPVLWSILFRRELLSDVLDTPREIVEGEDKLMQVKILLKQPKVFFISKPAYIYTLGLPNSRSHTLEREVLYDKLLETAMGPRIQEFNDTLTLHKIKEYERFIYDGNDSVRKSYYLSAVGKPSSAVPLYDRLVFLLPPVLARPIIKLYRKLITIKQKGL</sequence>
<dbReference type="Pfam" id="PF00535">
    <property type="entry name" value="Glycos_transf_2"/>
    <property type="match status" value="1"/>
</dbReference>
<dbReference type="SUPFAM" id="SSF53448">
    <property type="entry name" value="Nucleotide-diphospho-sugar transferases"/>
    <property type="match status" value="1"/>
</dbReference>
<evidence type="ECO:0000313" key="5">
    <source>
        <dbReference type="Proteomes" id="UP000184130"/>
    </source>
</evidence>
<gene>
    <name evidence="4" type="ORF">SAMN05216463_11020</name>
</gene>
<dbReference type="EMBL" id="FRBD01000010">
    <property type="protein sequence ID" value="SHK70711.1"/>
    <property type="molecule type" value="Genomic_DNA"/>
</dbReference>
<reference evidence="4 5" key="1">
    <citation type="submission" date="2016-11" db="EMBL/GenBank/DDBJ databases">
        <authorList>
            <person name="Jaros S."/>
            <person name="Januszkiewicz K."/>
            <person name="Wedrychowicz H."/>
        </authorList>
    </citation>
    <scope>NUCLEOTIDE SEQUENCE [LARGE SCALE GENOMIC DNA]</scope>
    <source>
        <strain evidence="4 5">KHT3</strain>
    </source>
</reference>
<keyword evidence="1" id="KW-0328">Glycosyltransferase</keyword>
<dbReference type="PANTHER" id="PTHR22916:SF51">
    <property type="entry name" value="GLYCOSYLTRANSFERASE EPSH-RELATED"/>
    <property type="match status" value="1"/>
</dbReference>
<dbReference type="PANTHER" id="PTHR22916">
    <property type="entry name" value="GLYCOSYLTRANSFERASE"/>
    <property type="match status" value="1"/>
</dbReference>
<dbReference type="InterPro" id="IPR001173">
    <property type="entry name" value="Glyco_trans_2-like"/>
</dbReference>
<evidence type="ECO:0000256" key="2">
    <source>
        <dbReference type="ARBA" id="ARBA00022679"/>
    </source>
</evidence>
<dbReference type="Proteomes" id="UP000184130">
    <property type="component" value="Unassembled WGS sequence"/>
</dbReference>
<organism evidence="4 5">
    <name type="scientific">Xylanibacter ruminicola</name>
    <name type="common">Prevotella ruminicola</name>
    <dbReference type="NCBI Taxonomy" id="839"/>
    <lineage>
        <taxon>Bacteria</taxon>
        <taxon>Pseudomonadati</taxon>
        <taxon>Bacteroidota</taxon>
        <taxon>Bacteroidia</taxon>
        <taxon>Bacteroidales</taxon>
        <taxon>Prevotellaceae</taxon>
        <taxon>Xylanibacter</taxon>
    </lineage>
</organism>
<accession>A0A1M6UNG2</accession>
<dbReference type="RefSeq" id="WP_073207790.1">
    <property type="nucleotide sequence ID" value="NZ_FRBD01000010.1"/>
</dbReference>
<dbReference type="AlphaFoldDB" id="A0A1M6UNG2"/>
<keyword evidence="2 4" id="KW-0808">Transferase</keyword>
<dbReference type="InterPro" id="IPR029044">
    <property type="entry name" value="Nucleotide-diphossugar_trans"/>
</dbReference>
<protein>
    <submittedName>
        <fullName evidence="4">Glycosyltransferase involved in cell wall bisynthesis</fullName>
    </submittedName>
</protein>
<evidence type="ECO:0000313" key="4">
    <source>
        <dbReference type="EMBL" id="SHK70711.1"/>
    </source>
</evidence>
<feature type="domain" description="Glycosyltransferase 2-like" evidence="3">
    <location>
        <begin position="4"/>
        <end position="164"/>
    </location>
</feature>
<name>A0A1M6UNG2_XYLRU</name>
<evidence type="ECO:0000259" key="3">
    <source>
        <dbReference type="Pfam" id="PF00535"/>
    </source>
</evidence>
<dbReference type="GO" id="GO:0016758">
    <property type="term" value="F:hexosyltransferase activity"/>
    <property type="evidence" value="ECO:0007669"/>
    <property type="project" value="UniProtKB-ARBA"/>
</dbReference>
<dbReference type="CDD" id="cd00761">
    <property type="entry name" value="Glyco_tranf_GTA_type"/>
    <property type="match status" value="1"/>
</dbReference>